<evidence type="ECO:0000256" key="5">
    <source>
        <dbReference type="ARBA" id="ARBA00023136"/>
    </source>
</evidence>
<evidence type="ECO:0000256" key="3">
    <source>
        <dbReference type="ARBA" id="ARBA00022692"/>
    </source>
</evidence>
<dbReference type="AlphaFoldDB" id="A0A0V0QWI3"/>
<feature type="transmembrane region" description="Helical" evidence="8">
    <location>
        <begin position="176"/>
        <end position="194"/>
    </location>
</feature>
<protein>
    <submittedName>
        <fullName evidence="9">Mitochondrial carrier domain</fullName>
    </submittedName>
</protein>
<dbReference type="PANTHER" id="PTHR24089">
    <property type="entry name" value="SOLUTE CARRIER FAMILY 25"/>
    <property type="match status" value="1"/>
</dbReference>
<dbReference type="Proteomes" id="UP000054937">
    <property type="component" value="Unassembled WGS sequence"/>
</dbReference>
<dbReference type="GO" id="GO:0055085">
    <property type="term" value="P:transmembrane transport"/>
    <property type="evidence" value="ECO:0007669"/>
    <property type="project" value="InterPro"/>
</dbReference>
<reference evidence="9 10" key="1">
    <citation type="journal article" date="2015" name="Sci. Rep.">
        <title>Genome of the facultative scuticociliatosis pathogen Pseudocohnilembus persalinus provides insight into its virulence through horizontal gene transfer.</title>
        <authorList>
            <person name="Xiong J."/>
            <person name="Wang G."/>
            <person name="Cheng J."/>
            <person name="Tian M."/>
            <person name="Pan X."/>
            <person name="Warren A."/>
            <person name="Jiang C."/>
            <person name="Yuan D."/>
            <person name="Miao W."/>
        </authorList>
    </citation>
    <scope>NUCLEOTIDE SEQUENCE [LARGE SCALE GENOMIC DNA]</scope>
    <source>
        <strain evidence="9">36N120E</strain>
    </source>
</reference>
<evidence type="ECO:0000256" key="4">
    <source>
        <dbReference type="ARBA" id="ARBA00022737"/>
    </source>
</evidence>
<evidence type="ECO:0000256" key="8">
    <source>
        <dbReference type="SAM" id="Phobius"/>
    </source>
</evidence>
<keyword evidence="5 6" id="KW-0472">Membrane</keyword>
<keyword evidence="8" id="KW-1133">Transmembrane helix</keyword>
<evidence type="ECO:0000313" key="10">
    <source>
        <dbReference type="Proteomes" id="UP000054937"/>
    </source>
</evidence>
<dbReference type="Gene3D" id="1.50.40.10">
    <property type="entry name" value="Mitochondrial carrier domain"/>
    <property type="match status" value="1"/>
</dbReference>
<keyword evidence="3 6" id="KW-0812">Transmembrane</keyword>
<dbReference type="InterPro" id="IPR002067">
    <property type="entry name" value="MCP"/>
</dbReference>
<keyword evidence="10" id="KW-1185">Reference proteome</keyword>
<accession>A0A0V0QWI3</accession>
<dbReference type="InterPro" id="IPR018108">
    <property type="entry name" value="MCP_transmembrane"/>
</dbReference>
<keyword evidence="2 7" id="KW-0813">Transport</keyword>
<dbReference type="GO" id="GO:0016020">
    <property type="term" value="C:membrane"/>
    <property type="evidence" value="ECO:0007669"/>
    <property type="project" value="UniProtKB-SubCell"/>
</dbReference>
<dbReference type="InterPro" id="IPR023395">
    <property type="entry name" value="MCP_dom_sf"/>
</dbReference>
<comment type="similarity">
    <text evidence="7">Belongs to the mitochondrial carrier (TC 2.A.29) family.</text>
</comment>
<evidence type="ECO:0000313" key="9">
    <source>
        <dbReference type="EMBL" id="KRX06594.1"/>
    </source>
</evidence>
<gene>
    <name evidence="9" type="ORF">PPERSA_13073</name>
</gene>
<name>A0A0V0QWI3_PSEPJ</name>
<dbReference type="OrthoDB" id="270584at2759"/>
<dbReference type="InParanoid" id="A0A0V0QWI3"/>
<sequence length="295" mass="33933">MAQVVEIKSIGLYLNNVDEANILTLIQKQEKIQLGNLCLAGGLSSMIARCITAPIEKIRIIQEIEFQRQKNTILNVMKNIYIQGGVKGFYEGNFWNCMRIFPRGGLTCLFYSKFIQYSPFDIVQNPNSTLAICFGFQCWNVGDIFTHPLDVLRTRILIQNQQNWYKIWLEMIKQRSLFQGLFPTLFSIGPFMGIQQCSYDMLRINFLNENYGKWWQFMFFGAIAGICAQIFVHPLDVVRKVSFVQVTKIGYFDIIKSILKVGGSKMYVGVFASFLKVVPQVMTSLVMRDFLLGKL</sequence>
<comment type="subcellular location">
    <subcellularLocation>
        <location evidence="1">Membrane</location>
        <topology evidence="1">Multi-pass membrane protein</topology>
    </subcellularLocation>
</comment>
<proteinExistence type="inferred from homology"/>
<keyword evidence="4" id="KW-0677">Repeat</keyword>
<dbReference type="SUPFAM" id="SSF103506">
    <property type="entry name" value="Mitochondrial carrier"/>
    <property type="match status" value="1"/>
</dbReference>
<dbReference type="PRINTS" id="PR00926">
    <property type="entry name" value="MITOCARRIER"/>
</dbReference>
<evidence type="ECO:0000256" key="7">
    <source>
        <dbReference type="RuleBase" id="RU000488"/>
    </source>
</evidence>
<evidence type="ECO:0000256" key="1">
    <source>
        <dbReference type="ARBA" id="ARBA00004141"/>
    </source>
</evidence>
<organism evidence="9 10">
    <name type="scientific">Pseudocohnilembus persalinus</name>
    <name type="common">Ciliate</name>
    <dbReference type="NCBI Taxonomy" id="266149"/>
    <lineage>
        <taxon>Eukaryota</taxon>
        <taxon>Sar</taxon>
        <taxon>Alveolata</taxon>
        <taxon>Ciliophora</taxon>
        <taxon>Intramacronucleata</taxon>
        <taxon>Oligohymenophorea</taxon>
        <taxon>Scuticociliatia</taxon>
        <taxon>Philasterida</taxon>
        <taxon>Pseudocohnilembidae</taxon>
        <taxon>Pseudocohnilembus</taxon>
    </lineage>
</organism>
<comment type="caution">
    <text evidence="9">The sequence shown here is derived from an EMBL/GenBank/DDBJ whole genome shotgun (WGS) entry which is preliminary data.</text>
</comment>
<evidence type="ECO:0000256" key="2">
    <source>
        <dbReference type="ARBA" id="ARBA00022448"/>
    </source>
</evidence>
<feature type="repeat" description="Solcar" evidence="6">
    <location>
        <begin position="126"/>
        <end position="205"/>
    </location>
</feature>
<feature type="transmembrane region" description="Helical" evidence="8">
    <location>
        <begin position="214"/>
        <end position="232"/>
    </location>
</feature>
<dbReference type="EMBL" id="LDAU01000094">
    <property type="protein sequence ID" value="KRX06594.1"/>
    <property type="molecule type" value="Genomic_DNA"/>
</dbReference>
<dbReference type="PROSITE" id="PS50920">
    <property type="entry name" value="SOLCAR"/>
    <property type="match status" value="2"/>
</dbReference>
<evidence type="ECO:0000256" key="6">
    <source>
        <dbReference type="PROSITE-ProRule" id="PRU00282"/>
    </source>
</evidence>
<dbReference type="Pfam" id="PF00153">
    <property type="entry name" value="Mito_carr"/>
    <property type="match status" value="3"/>
</dbReference>
<feature type="repeat" description="Solcar" evidence="6">
    <location>
        <begin position="32"/>
        <end position="117"/>
    </location>
</feature>